<dbReference type="Proteomes" id="UP000005463">
    <property type="component" value="Unassembled WGS sequence"/>
</dbReference>
<name>B1F834_9BURK</name>
<comment type="caution">
    <text evidence="1">The sequence shown here is derived from an EMBL/GenBank/DDBJ whole genome shotgun (WGS) entry which is preliminary data.</text>
</comment>
<organism evidence="1 2">
    <name type="scientific">Burkholderia ambifaria IOP40-10</name>
    <dbReference type="NCBI Taxonomy" id="396596"/>
    <lineage>
        <taxon>Bacteria</taxon>
        <taxon>Pseudomonadati</taxon>
        <taxon>Pseudomonadota</taxon>
        <taxon>Betaproteobacteria</taxon>
        <taxon>Burkholderiales</taxon>
        <taxon>Burkholderiaceae</taxon>
        <taxon>Burkholderia</taxon>
        <taxon>Burkholderia cepacia complex</taxon>
    </lineage>
</organism>
<dbReference type="PATRIC" id="fig|396596.7.peg.8036"/>
<gene>
    <name evidence="1" type="ORF">BamIOP4010DRAFT_0193</name>
</gene>
<dbReference type="AlphaFoldDB" id="B1F834"/>
<reference evidence="1 2" key="1">
    <citation type="submission" date="2008-03" db="EMBL/GenBank/DDBJ databases">
        <title>Sequencing of the draft genome and assembly of Burkholderia ambifaria IOP40-10.</title>
        <authorList>
            <consortium name="US DOE Joint Genome Institute (JGI-PGF)"/>
            <person name="Copeland A."/>
            <person name="Lucas S."/>
            <person name="Lapidus A."/>
            <person name="Glavina del Rio T."/>
            <person name="Dalin E."/>
            <person name="Tice H."/>
            <person name="Bruce D."/>
            <person name="Goodwin L."/>
            <person name="Pitluck S."/>
            <person name="Larimer F."/>
            <person name="Land M.L."/>
            <person name="Hauser L."/>
            <person name="Tiedje J."/>
            <person name="Richardson P."/>
        </authorList>
    </citation>
    <scope>NUCLEOTIDE SEQUENCE [LARGE SCALE GENOMIC DNA]</scope>
    <source>
        <strain evidence="1 2">IOP40-10</strain>
    </source>
</reference>
<accession>B1F834</accession>
<evidence type="ECO:0000313" key="1">
    <source>
        <dbReference type="EMBL" id="EDT06441.1"/>
    </source>
</evidence>
<protein>
    <submittedName>
        <fullName evidence="1">Uncharacterized protein</fullName>
    </submittedName>
</protein>
<dbReference type="EMBL" id="ABLC01000001">
    <property type="protein sequence ID" value="EDT06441.1"/>
    <property type="molecule type" value="Genomic_DNA"/>
</dbReference>
<sequence length="31" mass="3372">MHVKMPGVVVPLFPTLIGTSKLNAQPRKVGR</sequence>
<proteinExistence type="predicted"/>
<evidence type="ECO:0000313" key="2">
    <source>
        <dbReference type="Proteomes" id="UP000005463"/>
    </source>
</evidence>